<dbReference type="CDD" id="cd04739">
    <property type="entry name" value="DHOD_like"/>
    <property type="match status" value="1"/>
</dbReference>
<gene>
    <name evidence="8" type="ORF">AMQ74_00884</name>
</gene>
<evidence type="ECO:0000256" key="5">
    <source>
        <dbReference type="ARBA" id="ARBA00022975"/>
    </source>
</evidence>
<comment type="pathway">
    <text evidence="2">Pyrimidine metabolism; UMP biosynthesis via de novo pathway.</text>
</comment>
<accession>A0A150J4A2</accession>
<dbReference type="UniPathway" id="UPA00070"/>
<dbReference type="Pfam" id="PF01180">
    <property type="entry name" value="DHO_dh"/>
    <property type="match status" value="1"/>
</dbReference>
<dbReference type="InterPro" id="IPR012135">
    <property type="entry name" value="Dihydroorotate_DH_1_2"/>
</dbReference>
<dbReference type="Proteomes" id="UP000075578">
    <property type="component" value="Unassembled WGS sequence"/>
</dbReference>
<protein>
    <submittedName>
        <fullName evidence="8">Dihydroorotate dehydrogenase 2</fullName>
    </submittedName>
</protein>
<dbReference type="GO" id="GO:0004152">
    <property type="term" value="F:dihydroorotate dehydrogenase activity"/>
    <property type="evidence" value="ECO:0007669"/>
    <property type="project" value="InterPro"/>
</dbReference>
<dbReference type="NCBIfam" id="NF005741">
    <property type="entry name" value="PRK07565.1"/>
    <property type="match status" value="1"/>
</dbReference>
<dbReference type="PIRSF" id="PIRSF000164">
    <property type="entry name" value="DHO_oxidase"/>
    <property type="match status" value="1"/>
</dbReference>
<evidence type="ECO:0000259" key="7">
    <source>
        <dbReference type="Pfam" id="PF01180"/>
    </source>
</evidence>
<dbReference type="Gene3D" id="3.20.20.70">
    <property type="entry name" value="Aldolase class I"/>
    <property type="match status" value="1"/>
</dbReference>
<evidence type="ECO:0000313" key="9">
    <source>
        <dbReference type="Proteomes" id="UP000075578"/>
    </source>
</evidence>
<evidence type="ECO:0000256" key="1">
    <source>
        <dbReference type="ARBA" id="ARBA00001917"/>
    </source>
</evidence>
<reference evidence="8 9" key="1">
    <citation type="journal article" date="2016" name="ISME J.">
        <title>Chasing the elusive Euryarchaeota class WSA2: genomes reveal a uniquely fastidious methyl-reducing methanogen.</title>
        <authorList>
            <person name="Nobu M.K."/>
            <person name="Narihiro T."/>
            <person name="Kuroda K."/>
            <person name="Mei R."/>
            <person name="Liu W.T."/>
        </authorList>
    </citation>
    <scope>NUCLEOTIDE SEQUENCE [LARGE SCALE GENOMIC DNA]</scope>
    <source>
        <strain evidence="8">U1lsi0528_Bin089</strain>
    </source>
</reference>
<sequence>MNLTTEYMSLKLKNPLVSAASPLSEKLDNIKMMEDSGIAAVVFHSLFEEQLNSEAEASQYFSDQGTESFAEALSYFPKLTDYVLGPDEYLQMIAKAKAAVDIPIIGSLNGFSSGGWVRYAKDIQSAGADALELNIHFIPTDPAINGTQIEERYFSVLKRVKENVHIPVAVKLSPYFSSFPHVARKLAETGADALVLFNRFYQPDLDLENLQVAPNLVLSSSLENRLTLRWIAILYSRVGANLAAMTGIHNVWDVVKMIMAGADVTMMCSALLLNGIDHARIVLDDLKQWMDKHEYASIQEMRGILSQKSCPHPEAFERANYMKVLQSYR</sequence>
<dbReference type="GO" id="GO:0005737">
    <property type="term" value="C:cytoplasm"/>
    <property type="evidence" value="ECO:0007669"/>
    <property type="project" value="InterPro"/>
</dbReference>
<dbReference type="SUPFAM" id="SSF51395">
    <property type="entry name" value="FMN-linked oxidoreductases"/>
    <property type="match status" value="1"/>
</dbReference>
<name>A0A150J4A2_9EURY</name>
<dbReference type="InterPro" id="IPR013785">
    <property type="entry name" value="Aldolase_TIM"/>
</dbReference>
<evidence type="ECO:0000256" key="6">
    <source>
        <dbReference type="ARBA" id="ARBA00023002"/>
    </source>
</evidence>
<feature type="domain" description="Dihydroorotate dehydrogenase catalytic" evidence="7">
    <location>
        <begin position="85"/>
        <end position="290"/>
    </location>
</feature>
<organism evidence="8 9">
    <name type="scientific">Candidatus Methanofastidiosum methylothiophilum</name>
    <dbReference type="NCBI Taxonomy" id="1705564"/>
    <lineage>
        <taxon>Archaea</taxon>
        <taxon>Methanobacteriati</taxon>
        <taxon>Methanobacteriota</taxon>
        <taxon>Stenosarchaea group</taxon>
        <taxon>Candidatus Methanofastidiosia</taxon>
        <taxon>Candidatus Methanofastidiosales</taxon>
        <taxon>Candidatus Methanofastidiosaceae</taxon>
        <taxon>Candidatus Methanofastidiosum</taxon>
    </lineage>
</organism>
<dbReference type="GO" id="GO:0006207">
    <property type="term" value="P:'de novo' pyrimidine nucleobase biosynthetic process"/>
    <property type="evidence" value="ECO:0007669"/>
    <property type="project" value="TreeGrafter"/>
</dbReference>
<dbReference type="PANTHER" id="PTHR48109">
    <property type="entry name" value="DIHYDROOROTATE DEHYDROGENASE (QUINONE), MITOCHONDRIAL-RELATED"/>
    <property type="match status" value="1"/>
</dbReference>
<evidence type="ECO:0000313" key="8">
    <source>
        <dbReference type="EMBL" id="KYC52050.1"/>
    </source>
</evidence>
<evidence type="ECO:0000256" key="4">
    <source>
        <dbReference type="ARBA" id="ARBA00022643"/>
    </source>
</evidence>
<dbReference type="AlphaFoldDB" id="A0A150J4A2"/>
<dbReference type="PANTHER" id="PTHR48109:SF3">
    <property type="entry name" value="SLL0744 PROTEIN"/>
    <property type="match status" value="1"/>
</dbReference>
<keyword evidence="3" id="KW-0285">Flavoprotein</keyword>
<dbReference type="GO" id="GO:0044205">
    <property type="term" value="P:'de novo' UMP biosynthetic process"/>
    <property type="evidence" value="ECO:0007669"/>
    <property type="project" value="UniProtKB-UniPathway"/>
</dbReference>
<dbReference type="InterPro" id="IPR005720">
    <property type="entry name" value="Dihydroorotate_DH_cat"/>
</dbReference>
<keyword evidence="5" id="KW-0665">Pyrimidine biosynthesis</keyword>
<keyword evidence="4" id="KW-0288">FMN</keyword>
<dbReference type="InterPro" id="IPR050074">
    <property type="entry name" value="DHO_dehydrogenase"/>
</dbReference>
<evidence type="ECO:0000256" key="2">
    <source>
        <dbReference type="ARBA" id="ARBA00004725"/>
    </source>
</evidence>
<keyword evidence="6" id="KW-0560">Oxidoreductase</keyword>
<comment type="cofactor">
    <cofactor evidence="1">
        <name>FMN</name>
        <dbReference type="ChEBI" id="CHEBI:58210"/>
    </cofactor>
</comment>
<comment type="caution">
    <text evidence="8">The sequence shown here is derived from an EMBL/GenBank/DDBJ whole genome shotgun (WGS) entry which is preliminary data.</text>
</comment>
<evidence type="ECO:0000256" key="3">
    <source>
        <dbReference type="ARBA" id="ARBA00022630"/>
    </source>
</evidence>
<dbReference type="EMBL" id="LNGD01000043">
    <property type="protein sequence ID" value="KYC52050.1"/>
    <property type="molecule type" value="Genomic_DNA"/>
</dbReference>
<dbReference type="PATRIC" id="fig|1705564.3.peg.912"/>
<proteinExistence type="predicted"/>